<sequence length="210" mass="24106">MKMAKYDPSGYRSFVTTLNNNSNATYNRYKLKVSKRIAKLDRNFFSKGKLPETDWLLLASMRNKCNYILPYGGRMSNWYEKLAGSNYPSEVRRTLRLMGFEKTQDNMSGFWPIRKPSSETLRNLDSAFAQGNTPIILINTKMYKKGKFSLLSNHFAIYNGHLSIDEENGKVTFNIWTFGYGNGKTITCSMDAFRDNYFGSIVVKNPAGKQ</sequence>
<gene>
    <name evidence="1" type="ORF">SDC9_66815</name>
</gene>
<organism evidence="1">
    <name type="scientific">bioreactor metagenome</name>
    <dbReference type="NCBI Taxonomy" id="1076179"/>
    <lineage>
        <taxon>unclassified sequences</taxon>
        <taxon>metagenomes</taxon>
        <taxon>ecological metagenomes</taxon>
    </lineage>
</organism>
<accession>A0A644XW15</accession>
<reference evidence="1" key="1">
    <citation type="submission" date="2019-08" db="EMBL/GenBank/DDBJ databases">
        <authorList>
            <person name="Kucharzyk K."/>
            <person name="Murdoch R.W."/>
            <person name="Higgins S."/>
            <person name="Loffler F."/>
        </authorList>
    </citation>
    <scope>NUCLEOTIDE SEQUENCE</scope>
</reference>
<protein>
    <submittedName>
        <fullName evidence="1">Uncharacterized protein</fullName>
    </submittedName>
</protein>
<comment type="caution">
    <text evidence="1">The sequence shown here is derived from an EMBL/GenBank/DDBJ whole genome shotgun (WGS) entry which is preliminary data.</text>
</comment>
<evidence type="ECO:0000313" key="1">
    <source>
        <dbReference type="EMBL" id="MPM20385.1"/>
    </source>
</evidence>
<dbReference type="AlphaFoldDB" id="A0A644XW15"/>
<proteinExistence type="predicted"/>
<name>A0A644XW15_9ZZZZ</name>
<dbReference type="EMBL" id="VSSQ01003369">
    <property type="protein sequence ID" value="MPM20385.1"/>
    <property type="molecule type" value="Genomic_DNA"/>
</dbReference>